<feature type="transmembrane region" description="Helical" evidence="1">
    <location>
        <begin position="163"/>
        <end position="189"/>
    </location>
</feature>
<feature type="transmembrane region" description="Helical" evidence="1">
    <location>
        <begin position="219"/>
        <end position="236"/>
    </location>
</feature>
<dbReference type="GO" id="GO:0080120">
    <property type="term" value="P:CAAX-box protein maturation"/>
    <property type="evidence" value="ECO:0007669"/>
    <property type="project" value="UniProtKB-ARBA"/>
</dbReference>
<feature type="transmembrane region" description="Helical" evidence="1">
    <location>
        <begin position="248"/>
        <end position="269"/>
    </location>
</feature>
<gene>
    <name evidence="3" type="ORF">F8O05_05950</name>
</gene>
<proteinExistence type="predicted"/>
<dbReference type="InterPro" id="IPR003675">
    <property type="entry name" value="Rce1/LyrA-like_dom"/>
</dbReference>
<dbReference type="GO" id="GO:0004175">
    <property type="term" value="F:endopeptidase activity"/>
    <property type="evidence" value="ECO:0007669"/>
    <property type="project" value="UniProtKB-ARBA"/>
</dbReference>
<dbReference type="AlphaFoldDB" id="A0A7J5BCY1"/>
<feature type="transmembrane region" description="Helical" evidence="1">
    <location>
        <begin position="75"/>
        <end position="97"/>
    </location>
</feature>
<keyword evidence="3" id="KW-0645">Protease</keyword>
<evidence type="ECO:0000313" key="4">
    <source>
        <dbReference type="Proteomes" id="UP000433493"/>
    </source>
</evidence>
<organism evidence="3 4">
    <name type="scientific">Gulosibacter chungangensis</name>
    <dbReference type="NCBI Taxonomy" id="979746"/>
    <lineage>
        <taxon>Bacteria</taxon>
        <taxon>Bacillati</taxon>
        <taxon>Actinomycetota</taxon>
        <taxon>Actinomycetes</taxon>
        <taxon>Micrococcales</taxon>
        <taxon>Microbacteriaceae</taxon>
        <taxon>Gulosibacter</taxon>
    </lineage>
</organism>
<protein>
    <submittedName>
        <fullName evidence="3">CPBP family intramembrane metalloprotease</fullName>
    </submittedName>
</protein>
<name>A0A7J5BCY1_9MICO</name>
<comment type="caution">
    <text evidence="3">The sequence shown here is derived from an EMBL/GenBank/DDBJ whole genome shotgun (WGS) entry which is preliminary data.</text>
</comment>
<feature type="transmembrane region" description="Helical" evidence="1">
    <location>
        <begin position="25"/>
        <end position="47"/>
    </location>
</feature>
<evidence type="ECO:0000256" key="1">
    <source>
        <dbReference type="SAM" id="Phobius"/>
    </source>
</evidence>
<keyword evidence="3" id="KW-0378">Hydrolase</keyword>
<evidence type="ECO:0000259" key="2">
    <source>
        <dbReference type="Pfam" id="PF02517"/>
    </source>
</evidence>
<keyword evidence="3" id="KW-0482">Metalloprotease</keyword>
<keyword evidence="1" id="KW-1133">Transmembrane helix</keyword>
<evidence type="ECO:0000313" key="3">
    <source>
        <dbReference type="EMBL" id="KAB1643671.1"/>
    </source>
</evidence>
<keyword evidence="1" id="KW-0812">Transmembrane</keyword>
<sequence length="277" mass="30262">MPAPATPQFTKPSRRIHLTRVRLRWEIWLVLGLSLLPSSLTAIVNLIEIAAQPTPIGETSSTLNPSASEFPLFDVLYRLISFGTAMVPVALVIWLLWSRNESGFRRLGLDARQPGRRLGPLRDLGGGLLLAAAIGLPGLALYAASRALGLTVQVVAGDTSMAWWTVGLLVLAALRAALIEEVVVVGYLATRLHTLGWQRWGVILTSALVRGSYHLYQGVPMALGNVVMGILFAYVFTRKRKDGRRPRVLPLVIAHFLLDLVSFLGYPLAASLWPGLF</sequence>
<dbReference type="GO" id="GO:0008237">
    <property type="term" value="F:metallopeptidase activity"/>
    <property type="evidence" value="ECO:0007669"/>
    <property type="project" value="UniProtKB-KW"/>
</dbReference>
<feature type="domain" description="CAAX prenyl protease 2/Lysostaphin resistance protein A-like" evidence="2">
    <location>
        <begin position="163"/>
        <end position="261"/>
    </location>
</feature>
<dbReference type="Proteomes" id="UP000433493">
    <property type="component" value="Unassembled WGS sequence"/>
</dbReference>
<dbReference type="Pfam" id="PF02517">
    <property type="entry name" value="Rce1-like"/>
    <property type="match status" value="1"/>
</dbReference>
<feature type="transmembrane region" description="Helical" evidence="1">
    <location>
        <begin position="124"/>
        <end position="143"/>
    </location>
</feature>
<reference evidence="3 4" key="1">
    <citation type="submission" date="2019-09" db="EMBL/GenBank/DDBJ databases">
        <title>Phylogeny of genus Pseudoclavibacter and closely related genus.</title>
        <authorList>
            <person name="Li Y."/>
        </authorList>
    </citation>
    <scope>NUCLEOTIDE SEQUENCE [LARGE SCALE GENOMIC DNA]</scope>
    <source>
        <strain evidence="3 4">KCTC 13959</strain>
    </source>
</reference>
<accession>A0A7J5BCY1</accession>
<dbReference type="GO" id="GO:0006508">
    <property type="term" value="P:proteolysis"/>
    <property type="evidence" value="ECO:0007669"/>
    <property type="project" value="UniProtKB-KW"/>
</dbReference>
<dbReference type="EMBL" id="WBKB01000003">
    <property type="protein sequence ID" value="KAB1643671.1"/>
    <property type="molecule type" value="Genomic_DNA"/>
</dbReference>
<keyword evidence="1" id="KW-0472">Membrane</keyword>
<dbReference type="OrthoDB" id="4453618at2"/>
<keyword evidence="4" id="KW-1185">Reference proteome</keyword>